<gene>
    <name evidence="1" type="ORF">AVEN_145784_1</name>
</gene>
<name>A0A4Y2C236_ARAVE</name>
<proteinExistence type="predicted"/>
<accession>A0A4Y2C236</accession>
<evidence type="ECO:0000313" key="1">
    <source>
        <dbReference type="EMBL" id="GBL97827.1"/>
    </source>
</evidence>
<dbReference type="Proteomes" id="UP000499080">
    <property type="component" value="Unassembled WGS sequence"/>
</dbReference>
<evidence type="ECO:0000313" key="2">
    <source>
        <dbReference type="Proteomes" id="UP000499080"/>
    </source>
</evidence>
<protein>
    <submittedName>
        <fullName evidence="1">Uncharacterized protein</fullName>
    </submittedName>
</protein>
<dbReference type="EMBL" id="BGPR01085037">
    <property type="protein sequence ID" value="GBL97827.1"/>
    <property type="molecule type" value="Genomic_DNA"/>
</dbReference>
<organism evidence="1 2">
    <name type="scientific">Araneus ventricosus</name>
    <name type="common">Orbweaver spider</name>
    <name type="synonym">Epeira ventricosa</name>
    <dbReference type="NCBI Taxonomy" id="182803"/>
    <lineage>
        <taxon>Eukaryota</taxon>
        <taxon>Metazoa</taxon>
        <taxon>Ecdysozoa</taxon>
        <taxon>Arthropoda</taxon>
        <taxon>Chelicerata</taxon>
        <taxon>Arachnida</taxon>
        <taxon>Araneae</taxon>
        <taxon>Araneomorphae</taxon>
        <taxon>Entelegynae</taxon>
        <taxon>Araneoidea</taxon>
        <taxon>Araneidae</taxon>
        <taxon>Araneus</taxon>
    </lineage>
</organism>
<keyword evidence="2" id="KW-1185">Reference proteome</keyword>
<comment type="caution">
    <text evidence="1">The sequence shown here is derived from an EMBL/GenBank/DDBJ whole genome shotgun (WGS) entry which is preliminary data.</text>
</comment>
<dbReference type="AlphaFoldDB" id="A0A4Y2C236"/>
<sequence>MANCGKRKCVVVSMELRLDDDDDGNDIVENTTPLISHSDGMKALEVALHYVEQQSSTSPIDVMLVKNGETKQQVAELPGFKKTVYSFF</sequence>
<reference evidence="1 2" key="1">
    <citation type="journal article" date="2019" name="Sci. Rep.">
        <title>Orb-weaving spider Araneus ventricosus genome elucidates the spidroin gene catalogue.</title>
        <authorList>
            <person name="Kono N."/>
            <person name="Nakamura H."/>
            <person name="Ohtoshi R."/>
            <person name="Moran D.A.P."/>
            <person name="Shinohara A."/>
            <person name="Yoshida Y."/>
            <person name="Fujiwara M."/>
            <person name="Mori M."/>
            <person name="Tomita M."/>
            <person name="Arakawa K."/>
        </authorList>
    </citation>
    <scope>NUCLEOTIDE SEQUENCE [LARGE SCALE GENOMIC DNA]</scope>
</reference>